<dbReference type="Proteomes" id="UP000018320">
    <property type="component" value="Unassembled WGS sequence"/>
</dbReference>
<evidence type="ECO:0000313" key="3">
    <source>
        <dbReference type="EMBL" id="ESU35770.1"/>
    </source>
</evidence>
<reference evidence="4" key="1">
    <citation type="submission" date="2012-02" db="EMBL/GenBank/DDBJ databases">
        <title>Genome sequencing of Giardia lamblia Genotypes A2 and B isolates (DH and GS) and comparative analysis with the genomes of Genotypes A1 and E (WB and Pig).</title>
        <authorList>
            <person name="Adam R."/>
            <person name="Dahlstrom E."/>
            <person name="Martens C."/>
            <person name="Bruno D."/>
            <person name="Barbian K."/>
            <person name="Porcella S.F."/>
            <person name="Nash T."/>
        </authorList>
    </citation>
    <scope>NUCLEOTIDE SEQUENCE</scope>
    <source>
        <strain evidence="4">DH</strain>
    </source>
</reference>
<dbReference type="AlphaFoldDB" id="V6TFR8"/>
<dbReference type="VEuPathDB" id="GiardiaDB:GL50581_2607"/>
<name>V6TFR8_GIAIN</name>
<dbReference type="VEuPathDB" id="GiardiaDB:GL50803_0014960"/>
<organism evidence="3 4">
    <name type="scientific">Giardia intestinalis</name>
    <name type="common">Giardia lamblia</name>
    <dbReference type="NCBI Taxonomy" id="5741"/>
    <lineage>
        <taxon>Eukaryota</taxon>
        <taxon>Metamonada</taxon>
        <taxon>Diplomonadida</taxon>
        <taxon>Hexamitidae</taxon>
        <taxon>Giardiinae</taxon>
        <taxon>Giardia</taxon>
    </lineage>
</organism>
<dbReference type="EMBL" id="AHGT01000068">
    <property type="protein sequence ID" value="ESU35770.1"/>
    <property type="molecule type" value="Genomic_DNA"/>
</dbReference>
<dbReference type="Pfam" id="PF07890">
    <property type="entry name" value="Rrp15p"/>
    <property type="match status" value="1"/>
</dbReference>
<evidence type="ECO:0000256" key="1">
    <source>
        <dbReference type="SAM" id="Coils"/>
    </source>
</evidence>
<keyword evidence="1" id="KW-0175">Coiled coil</keyword>
<comment type="caution">
    <text evidence="3">The sequence shown here is derived from an EMBL/GenBank/DDBJ whole genome shotgun (WGS) entry which is preliminary data.</text>
</comment>
<protein>
    <submittedName>
        <fullName evidence="3">Uncharacterized protein</fullName>
    </submittedName>
</protein>
<feature type="coiled-coil region" evidence="1">
    <location>
        <begin position="141"/>
        <end position="168"/>
    </location>
</feature>
<reference evidence="3 4" key="2">
    <citation type="journal article" date="2013" name="Genome Biol. Evol.">
        <title>Genome sequencing of Giardia lamblia genotypes A2 and B isolates (DH and GS) and comparative analysis with the genomes of genotypes A1 and E (WB and Pig).</title>
        <authorList>
            <person name="Adam R.D."/>
            <person name="Dahlstrom E.W."/>
            <person name="Martens C.A."/>
            <person name="Bruno D.P."/>
            <person name="Barbian K.D."/>
            <person name="Ricklefs S.M."/>
            <person name="Hernandez M.M."/>
            <person name="Narla N.P."/>
            <person name="Patel R.B."/>
            <person name="Porcella S.F."/>
            <person name="Nash T.E."/>
        </authorList>
    </citation>
    <scope>NUCLEOTIDE SEQUENCE [LARGE SCALE GENOMIC DNA]</scope>
    <source>
        <strain evidence="3 4">DH</strain>
    </source>
</reference>
<dbReference type="GO" id="GO:0006364">
    <property type="term" value="P:rRNA processing"/>
    <property type="evidence" value="ECO:0007669"/>
    <property type="project" value="InterPro"/>
</dbReference>
<feature type="region of interest" description="Disordered" evidence="2">
    <location>
        <begin position="26"/>
        <end position="45"/>
    </location>
</feature>
<accession>V6TFR8</accession>
<sequence>VTCASKNCNSMSSDTDLSYLLDSISDSASEPSAHEGEPKRKHLGYNDAEQLASAVGRIVNKNLNTTDHGPVMLNREGREKAVEREKYERRLQDAISIERRELLEKGHIITPAPPSDPAEMRLIRTAFAGVKQFIDAVTNYAEEARVHKARERETIERLQRQQEALRGTERTRWRALPEENLLDEFIRTADPE</sequence>
<dbReference type="VEuPathDB" id="GiardiaDB:DHA2_14960"/>
<gene>
    <name evidence="3" type="ORF">DHA2_14960</name>
</gene>
<feature type="non-terminal residue" evidence="3">
    <location>
        <position position="1"/>
    </location>
</feature>
<dbReference type="InterPro" id="IPR012459">
    <property type="entry name" value="Rrp15"/>
</dbReference>
<evidence type="ECO:0000256" key="2">
    <source>
        <dbReference type="SAM" id="MobiDB-lite"/>
    </source>
</evidence>
<evidence type="ECO:0000313" key="4">
    <source>
        <dbReference type="Proteomes" id="UP000018320"/>
    </source>
</evidence>
<dbReference type="VEuPathDB" id="GiardiaDB:QR46_2331"/>
<proteinExistence type="predicted"/>